<keyword evidence="2" id="KW-1185">Reference proteome</keyword>
<name>A0ACB9RCB1_9MYRT</name>
<gene>
    <name evidence="1" type="ORF">MLD38_013924</name>
</gene>
<protein>
    <submittedName>
        <fullName evidence="1">Uncharacterized protein</fullName>
    </submittedName>
</protein>
<comment type="caution">
    <text evidence="1">The sequence shown here is derived from an EMBL/GenBank/DDBJ whole genome shotgun (WGS) entry which is preliminary data.</text>
</comment>
<evidence type="ECO:0000313" key="1">
    <source>
        <dbReference type="EMBL" id="KAI4376133.1"/>
    </source>
</evidence>
<organism evidence="1 2">
    <name type="scientific">Melastoma candidum</name>
    <dbReference type="NCBI Taxonomy" id="119954"/>
    <lineage>
        <taxon>Eukaryota</taxon>
        <taxon>Viridiplantae</taxon>
        <taxon>Streptophyta</taxon>
        <taxon>Embryophyta</taxon>
        <taxon>Tracheophyta</taxon>
        <taxon>Spermatophyta</taxon>
        <taxon>Magnoliopsida</taxon>
        <taxon>eudicotyledons</taxon>
        <taxon>Gunneridae</taxon>
        <taxon>Pentapetalae</taxon>
        <taxon>rosids</taxon>
        <taxon>malvids</taxon>
        <taxon>Myrtales</taxon>
        <taxon>Melastomataceae</taxon>
        <taxon>Melastomatoideae</taxon>
        <taxon>Melastomateae</taxon>
        <taxon>Melastoma</taxon>
    </lineage>
</organism>
<dbReference type="Proteomes" id="UP001057402">
    <property type="component" value="Chromosome 4"/>
</dbReference>
<dbReference type="EMBL" id="CM042883">
    <property type="protein sequence ID" value="KAI4376133.1"/>
    <property type="molecule type" value="Genomic_DNA"/>
</dbReference>
<reference evidence="2" key="1">
    <citation type="journal article" date="2023" name="Front. Plant Sci.">
        <title>Chromosomal-level genome assembly of Melastoma candidum provides insights into trichome evolution.</title>
        <authorList>
            <person name="Zhong Y."/>
            <person name="Wu W."/>
            <person name="Sun C."/>
            <person name="Zou P."/>
            <person name="Liu Y."/>
            <person name="Dai S."/>
            <person name="Zhou R."/>
        </authorList>
    </citation>
    <scope>NUCLEOTIDE SEQUENCE [LARGE SCALE GENOMIC DNA]</scope>
</reference>
<proteinExistence type="predicted"/>
<evidence type="ECO:0000313" key="2">
    <source>
        <dbReference type="Proteomes" id="UP001057402"/>
    </source>
</evidence>
<sequence>MEVDTTHQPPRATSKLHPRTDDSYYPLPVHKPRSGGRGSGIGISICDKLPVYLFAFFVSLCAVLLVFSLIVLRPNSPTLRIADVSAKHLAYDLGNSTFLNATVIAGVTLTNTNFGRFVFEGNGSVVGLAFDGDVLGEREIGGGSVAARRMRRIEVEVEVAYRVSSPPAAGNLSRGIDVGLLELRGYGRIGGKVHLLKYVKRSLSSVLNCTLSLNLQTRNFQDLRCE</sequence>
<accession>A0ACB9RCB1</accession>